<reference evidence="1" key="1">
    <citation type="journal article" date="2020" name="Mol. Plant Microbe Interact.">
        <title>Genome Sequence of the Biocontrol Agent Coniothyrium minitans strain Conio (IMI 134523).</title>
        <authorList>
            <person name="Patel D."/>
            <person name="Shittu T.A."/>
            <person name="Baroncelli R."/>
            <person name="Muthumeenakshi S."/>
            <person name="Osborne T.H."/>
            <person name="Janganan T.K."/>
            <person name="Sreenivasaprasad S."/>
        </authorList>
    </citation>
    <scope>NUCLEOTIDE SEQUENCE</scope>
    <source>
        <strain evidence="1">Conio</strain>
    </source>
</reference>
<dbReference type="EMBL" id="WJXW01000001">
    <property type="protein sequence ID" value="KAF9741979.1"/>
    <property type="molecule type" value="Genomic_DNA"/>
</dbReference>
<dbReference type="GO" id="GO:0008237">
    <property type="term" value="F:metallopeptidase activity"/>
    <property type="evidence" value="ECO:0007669"/>
    <property type="project" value="InterPro"/>
</dbReference>
<accession>A0A9P6GXJ4</accession>
<name>A0A9P6GXJ4_9PLEO</name>
<sequence>MGFRYFCYKLPSLYHVVPVLVTMLMFPQMPSASTTPDKDFWSIYRAVNYPAPQIKFVDFFGCSPSQQKIIQQDRIEAEFLALSGLDPADSKLMAKRRNAALYVKAGGTFMIDWTTDAVREHWGSLSWDPDARAHRTRIIETLWKAAGIYPNASSGYPSEMYRVSITCPGSFPHDEEFHLCQHAHAFAYQGDTPVLNFCPDYFKRLYVREAAAALKKFPGLKSSLTVLRLSRMWVMYNPLHRNILPLGPARQCEDPFHPDHGCNDYAYGTGRAKLLADVNPLRASANSDSYASFAAARLMEKRYGEYPMYPSKWCPYKSDYENLRDAQLEPGFIDFGKICDLYLELARSKL</sequence>
<organism evidence="1 2">
    <name type="scientific">Paraphaeosphaeria minitans</name>
    <dbReference type="NCBI Taxonomy" id="565426"/>
    <lineage>
        <taxon>Eukaryota</taxon>
        <taxon>Fungi</taxon>
        <taxon>Dikarya</taxon>
        <taxon>Ascomycota</taxon>
        <taxon>Pezizomycotina</taxon>
        <taxon>Dothideomycetes</taxon>
        <taxon>Pleosporomycetidae</taxon>
        <taxon>Pleosporales</taxon>
        <taxon>Massarineae</taxon>
        <taxon>Didymosphaeriaceae</taxon>
        <taxon>Paraphaeosphaeria</taxon>
    </lineage>
</organism>
<dbReference type="InterPro" id="IPR024079">
    <property type="entry name" value="MetalloPept_cat_dom_sf"/>
</dbReference>
<dbReference type="AlphaFoldDB" id="A0A9P6GXJ4"/>
<proteinExistence type="predicted"/>
<evidence type="ECO:0000313" key="2">
    <source>
        <dbReference type="Proteomes" id="UP000756921"/>
    </source>
</evidence>
<comment type="caution">
    <text evidence="1">The sequence shown here is derived from an EMBL/GenBank/DDBJ whole genome shotgun (WGS) entry which is preliminary data.</text>
</comment>
<keyword evidence="2" id="KW-1185">Reference proteome</keyword>
<protein>
    <submittedName>
        <fullName evidence="1">Uncharacterized protein</fullName>
    </submittedName>
</protein>
<gene>
    <name evidence="1" type="ORF">PMIN01_01518</name>
</gene>
<dbReference type="OrthoDB" id="3780976at2759"/>
<dbReference type="Gene3D" id="3.40.390.10">
    <property type="entry name" value="Collagenase (Catalytic Domain)"/>
    <property type="match status" value="1"/>
</dbReference>
<evidence type="ECO:0000313" key="1">
    <source>
        <dbReference type="EMBL" id="KAF9741979.1"/>
    </source>
</evidence>
<dbReference type="Proteomes" id="UP000756921">
    <property type="component" value="Unassembled WGS sequence"/>
</dbReference>